<keyword evidence="2" id="KW-0677">Repeat</keyword>
<name>A0A1Y3ASX2_EURMA</name>
<keyword evidence="4" id="KW-1185">Reference proteome</keyword>
<proteinExistence type="predicted"/>
<dbReference type="Pfam" id="PF13855">
    <property type="entry name" value="LRR_8"/>
    <property type="match status" value="6"/>
</dbReference>
<evidence type="ECO:0000256" key="2">
    <source>
        <dbReference type="ARBA" id="ARBA00022737"/>
    </source>
</evidence>
<organism evidence="3 4">
    <name type="scientific">Euroglyphus maynei</name>
    <name type="common">Mayne's house dust mite</name>
    <dbReference type="NCBI Taxonomy" id="6958"/>
    <lineage>
        <taxon>Eukaryota</taxon>
        <taxon>Metazoa</taxon>
        <taxon>Ecdysozoa</taxon>
        <taxon>Arthropoda</taxon>
        <taxon>Chelicerata</taxon>
        <taxon>Arachnida</taxon>
        <taxon>Acari</taxon>
        <taxon>Acariformes</taxon>
        <taxon>Sarcoptiformes</taxon>
        <taxon>Astigmata</taxon>
        <taxon>Psoroptidia</taxon>
        <taxon>Analgoidea</taxon>
        <taxon>Pyroglyphidae</taxon>
        <taxon>Pyroglyphinae</taxon>
        <taxon>Euroglyphus</taxon>
    </lineage>
</organism>
<dbReference type="EMBL" id="MUJZ01060316">
    <property type="protein sequence ID" value="OTF71572.1"/>
    <property type="molecule type" value="Genomic_DNA"/>
</dbReference>
<accession>A0A1Y3ASX2</accession>
<comment type="caution">
    <text evidence="3">The sequence shown here is derived from an EMBL/GenBank/DDBJ whole genome shotgun (WGS) entry which is preliminary data.</text>
</comment>
<dbReference type="SMART" id="SM00369">
    <property type="entry name" value="LRR_TYP"/>
    <property type="match status" value="17"/>
</dbReference>
<dbReference type="OrthoDB" id="10022853at2759"/>
<sequence>MIESLVVNENDNDNLVDRHRQIYCDLNRMCLCQNYTKQYMDVTCINVPFDSLPDLSRMMNESIQFIGQHLYRVRIHGARQLTRINDRNSFAHLITLASLSITNTKLSYIDGNVFHDLAISRTLTTLDLSYGQLVDIPIDALDHLEQLQWLSLKGNQIEVIKHIPINRLQRLRSLLLNENRLFIIEDGSFSQLTALEQIDFDSNMIERVEGNPFPLSLRSLSLSNCLLRKIPFDAIEPLAKLEILQLQGNLISHLSPFKLSVRRIQLIDLSHNLIGQIPENLFANFQSSNRIADRNLKRNENGIRMFTAGHLMKNSSWNNVDDSTQTRSNESDVEEELRIEQLYLDFNFIQSLGSDLFRPIRLDKLSLSNNRLSSAGLSQPATFDGPTAQSLKVLNVNYNLIDKYPIAFRSLTGLRQLLMKNNRIQTIDPHDVFGASAKTLEVLDLSQNLIERMPTAALNTLRNLIRINLHDNAISRLDSDDLVGWCGPKLKSLTLSKNNLAYLSTDAFRACRQLNELRLGGNRLLQIQPVQLARYLNRLQLLDLSSLAAVDWHGIVLNTNVSSETAKFPQIKWLQFDFNQLRSIPSQMITMFPGIKHLDLQNNHIDSIAANRLSEAKHLQSVIISYNHLSRIYRNSFARLVKLESLTLYFNRIERLDSGAFNELPRLQSLVLSRNQINYMEPGTFINIANESNSLTLLLDGNRLECLSIDPFLYIHQQPAAFTANDGDDQFALYLNVSNNQIKTLANCQNSATATTTNNNNNSNNNLANIVRRNQREQTLAVRVLDLSANQIEQLRPHFLHQFCGKTLSMLANHNLIRRLPLKMFGVEYCAQLQSLSLNHNYIVDLQFEQNELNQTSMSTTIDDINSSFAIQTLSLQHNLIKDLARFHRLFVRCTRLKSS</sequence>
<dbReference type="Proteomes" id="UP000194236">
    <property type="component" value="Unassembled WGS sequence"/>
</dbReference>
<dbReference type="AlphaFoldDB" id="A0A1Y3ASX2"/>
<dbReference type="PANTHER" id="PTHR45712:SF22">
    <property type="entry name" value="INSULIN-LIKE GROWTH FACTOR-BINDING PROTEIN COMPLEX ACID LABILE SUBUNIT"/>
    <property type="match status" value="1"/>
</dbReference>
<dbReference type="PANTHER" id="PTHR45712">
    <property type="entry name" value="AGAP008170-PA"/>
    <property type="match status" value="1"/>
</dbReference>
<reference evidence="3 4" key="1">
    <citation type="submission" date="2017-03" db="EMBL/GenBank/DDBJ databases">
        <title>Genome Survey of Euroglyphus maynei.</title>
        <authorList>
            <person name="Arlian L.G."/>
            <person name="Morgan M.S."/>
            <person name="Rider S.D."/>
        </authorList>
    </citation>
    <scope>NUCLEOTIDE SEQUENCE [LARGE SCALE GENOMIC DNA]</scope>
    <source>
        <strain evidence="3">Arlian Lab</strain>
        <tissue evidence="3">Whole body</tissue>
    </source>
</reference>
<gene>
    <name evidence="3" type="ORF">BLA29_001267</name>
</gene>
<evidence type="ECO:0000313" key="4">
    <source>
        <dbReference type="Proteomes" id="UP000194236"/>
    </source>
</evidence>
<keyword evidence="1" id="KW-0433">Leucine-rich repeat</keyword>
<dbReference type="InterPro" id="IPR003591">
    <property type="entry name" value="Leu-rich_rpt_typical-subtyp"/>
</dbReference>
<dbReference type="InterPro" id="IPR032675">
    <property type="entry name" value="LRR_dom_sf"/>
</dbReference>
<dbReference type="Gene3D" id="3.80.10.10">
    <property type="entry name" value="Ribonuclease Inhibitor"/>
    <property type="match status" value="6"/>
</dbReference>
<evidence type="ECO:0000256" key="1">
    <source>
        <dbReference type="ARBA" id="ARBA00022614"/>
    </source>
</evidence>
<dbReference type="InterPro" id="IPR050333">
    <property type="entry name" value="SLRP"/>
</dbReference>
<evidence type="ECO:0000313" key="3">
    <source>
        <dbReference type="EMBL" id="OTF71572.1"/>
    </source>
</evidence>
<protein>
    <submittedName>
        <fullName evidence="3">Chaoptin-like protein</fullName>
    </submittedName>
</protein>
<dbReference type="SUPFAM" id="SSF52058">
    <property type="entry name" value="L domain-like"/>
    <property type="match status" value="4"/>
</dbReference>
<dbReference type="SMART" id="SM00365">
    <property type="entry name" value="LRR_SD22"/>
    <property type="match status" value="7"/>
</dbReference>
<dbReference type="InterPro" id="IPR001611">
    <property type="entry name" value="Leu-rich_rpt"/>
</dbReference>